<keyword evidence="5" id="KW-1185">Reference proteome</keyword>
<feature type="transmembrane region" description="Helical" evidence="1">
    <location>
        <begin position="27"/>
        <end position="50"/>
    </location>
</feature>
<keyword evidence="1" id="KW-0472">Membrane</keyword>
<dbReference type="EMBL" id="AYZO01000053">
    <property type="protein sequence ID" value="KRN09144.1"/>
    <property type="molecule type" value="Genomic_DNA"/>
</dbReference>
<sequence length="138" mass="15810">MLAFIVLLCITLTAGLATVFVEPKITAWTMIIIGSVGLIAFLVAIGRIFYTQIEHRYKSNFVVDNKERIKYKLFFEVIRSFLEFFVISMATNMVNNFAKTKDITQTLNIHWGVILIASAVFYFLWSIGLSKMIDVKDK</sequence>
<evidence type="ECO:0000313" key="5">
    <source>
        <dbReference type="Proteomes" id="UP000051521"/>
    </source>
</evidence>
<feature type="transmembrane region" description="Helical" evidence="1">
    <location>
        <begin position="109"/>
        <end position="129"/>
    </location>
</feature>
<dbReference type="Proteomes" id="UP000051521">
    <property type="component" value="Unassembled WGS sequence"/>
</dbReference>
<comment type="caution">
    <text evidence="2">The sequence shown here is derived from an EMBL/GenBank/DDBJ whole genome shotgun (WGS) entry which is preliminary data.</text>
</comment>
<organism evidence="2 4">
    <name type="scientific">Lactobacillus gigeriorum DSM 23908 = CRBIP 24.85</name>
    <dbReference type="NCBI Taxonomy" id="1423751"/>
    <lineage>
        <taxon>Bacteria</taxon>
        <taxon>Bacillati</taxon>
        <taxon>Bacillota</taxon>
        <taxon>Bacilli</taxon>
        <taxon>Lactobacillales</taxon>
        <taxon>Lactobacillaceae</taxon>
        <taxon>Lactobacillus</taxon>
    </lineage>
</organism>
<reference evidence="2 4" key="1">
    <citation type="submission" date="2012-06" db="EMBL/GenBank/DDBJ databases">
        <title>Draft genome sequence of Lactobacillus gigeriorum CRBIP 24.85T, isolated from chicken crop.</title>
        <authorList>
            <person name="Cousin S."/>
            <person name="Ma L."/>
            <person name="Creno S."/>
            <person name="Clermont D."/>
            <person name="Loux V."/>
            <person name="Bizet C."/>
            <person name="Bouchier C."/>
        </authorList>
    </citation>
    <scope>NUCLEOTIDE SEQUENCE [LARGE SCALE GENOMIC DNA]</scope>
    <source>
        <strain evidence="4">CRBIP 24.85T</strain>
        <strain evidence="2">Type strain: CRBIP 24.85</strain>
    </source>
</reference>
<evidence type="ECO:0000256" key="1">
    <source>
        <dbReference type="SAM" id="Phobius"/>
    </source>
</evidence>
<protein>
    <submittedName>
        <fullName evidence="2">Uncharacterized protein</fullName>
    </submittedName>
</protein>
<accession>I7K1I0</accession>
<evidence type="ECO:0000313" key="3">
    <source>
        <dbReference type="EMBL" id="KRN09144.1"/>
    </source>
</evidence>
<name>I7K1I0_9LACO</name>
<dbReference type="EMBL" id="CAKC01000067">
    <property type="protein sequence ID" value="CCI87455.1"/>
    <property type="molecule type" value="Genomic_DNA"/>
</dbReference>
<gene>
    <name evidence="2" type="ORF">BN52_04900</name>
    <name evidence="3" type="ORF">FC38_GL001544</name>
</gene>
<evidence type="ECO:0000313" key="4">
    <source>
        <dbReference type="Proteomes" id="UP000009326"/>
    </source>
</evidence>
<keyword evidence="1" id="KW-0812">Transmembrane</keyword>
<dbReference type="AlphaFoldDB" id="I7K1I0"/>
<evidence type="ECO:0000313" key="2">
    <source>
        <dbReference type="EMBL" id="CCI87455.1"/>
    </source>
</evidence>
<reference evidence="3 5" key="2">
    <citation type="journal article" date="2015" name="Genome Announc.">
        <title>Expanding the biotechnology potential of lactobacilli through comparative genomics of 213 strains and associated genera.</title>
        <authorList>
            <person name="Sun Z."/>
            <person name="Harris H.M."/>
            <person name="McCann A."/>
            <person name="Guo C."/>
            <person name="Argimon S."/>
            <person name="Zhang W."/>
            <person name="Yang X."/>
            <person name="Jeffery I.B."/>
            <person name="Cooney J.C."/>
            <person name="Kagawa T.F."/>
            <person name="Liu W."/>
            <person name="Song Y."/>
            <person name="Salvetti E."/>
            <person name="Wrobel A."/>
            <person name="Rasinkangas P."/>
            <person name="Parkhill J."/>
            <person name="Rea M.C."/>
            <person name="O'Sullivan O."/>
            <person name="Ritari J."/>
            <person name="Douillard F.P."/>
            <person name="Paul Ross R."/>
            <person name="Yang R."/>
            <person name="Briner A.E."/>
            <person name="Felis G.E."/>
            <person name="de Vos W.M."/>
            <person name="Barrangou R."/>
            <person name="Klaenhammer T.R."/>
            <person name="Caufield P.W."/>
            <person name="Cui Y."/>
            <person name="Zhang H."/>
            <person name="O'Toole P.W."/>
        </authorList>
    </citation>
    <scope>NUCLEOTIDE SEQUENCE [LARGE SCALE GENOMIC DNA]</scope>
    <source>
        <strain evidence="3 5">DSM 23908</strain>
    </source>
</reference>
<proteinExistence type="predicted"/>
<dbReference type="RefSeq" id="WP_008473686.1">
    <property type="nucleotide sequence ID" value="NZ_AYZO01000053.1"/>
</dbReference>
<dbReference type="Proteomes" id="UP000009326">
    <property type="component" value="Unassembled WGS sequence"/>
</dbReference>
<dbReference type="PATRIC" id="fig|1423751.3.peg.1594"/>
<keyword evidence="1" id="KW-1133">Transmembrane helix</keyword>